<dbReference type="SMART" id="SM01041">
    <property type="entry name" value="BRO1"/>
    <property type="match status" value="1"/>
</dbReference>
<dbReference type="PANTHER" id="PTHR23032:SF13">
    <property type="entry name" value="BRO1 DOMAIN-CONTAINING PROTEIN BROX"/>
    <property type="match status" value="1"/>
</dbReference>
<dbReference type="Gene3D" id="1.25.40.280">
    <property type="entry name" value="alix/aip1 like domains"/>
    <property type="match status" value="1"/>
</dbReference>
<name>A0AAN8PM22_PATCE</name>
<dbReference type="InterPro" id="IPR004328">
    <property type="entry name" value="BRO1_dom"/>
</dbReference>
<feature type="compositionally biased region" description="Basic and acidic residues" evidence="2">
    <location>
        <begin position="385"/>
        <end position="410"/>
    </location>
</feature>
<feature type="domain" description="BRO1" evidence="3">
    <location>
        <begin position="1"/>
        <end position="404"/>
    </location>
</feature>
<organism evidence="4 5">
    <name type="scientific">Patella caerulea</name>
    <name type="common">Rayed Mediterranean limpet</name>
    <dbReference type="NCBI Taxonomy" id="87958"/>
    <lineage>
        <taxon>Eukaryota</taxon>
        <taxon>Metazoa</taxon>
        <taxon>Spiralia</taxon>
        <taxon>Lophotrochozoa</taxon>
        <taxon>Mollusca</taxon>
        <taxon>Gastropoda</taxon>
        <taxon>Patellogastropoda</taxon>
        <taxon>Patelloidea</taxon>
        <taxon>Patellidae</taxon>
        <taxon>Patella</taxon>
    </lineage>
</organism>
<dbReference type="PROSITE" id="PS51180">
    <property type="entry name" value="BRO1"/>
    <property type="match status" value="1"/>
</dbReference>
<proteinExistence type="inferred from homology"/>
<feature type="region of interest" description="Disordered" evidence="2">
    <location>
        <begin position="376"/>
        <end position="418"/>
    </location>
</feature>
<dbReference type="PANTHER" id="PTHR23032">
    <property type="entry name" value="BRO1 DOMAIN-CONTAINING PROTEIN BROX"/>
    <property type="match status" value="1"/>
</dbReference>
<gene>
    <name evidence="4" type="ORF">SNE40_015790</name>
</gene>
<sequence>MAYWFHRNPLKATAVVTFEFHGVTTNEPSRKIFADLRKTRTTLLELLTDPNHQRETVDKATADYFSLLTGLIQPIDPNEPENKLRKIIKFRWTNSLLGNAATEQWDAVYEYASMAVNVGLWYTKHAAKLAAKDDPDMEEAKEVHKCLRIAAGIFTNIKNDLIGKLSENDENGVDTDGRVLEAYIKQCTAEAQEVTLARAIEMKHSSSLIAALAYETSQLYQAADDSLSSIEAVIVGKWRKYFQLKHAFYLSSAHSYNGDTLLAQDKCGEAVRGLKESVELYDKAALLCKEYASTKGVGTTARPQDHIFFRRLGPVVKRTLEKCERENGLIYHQKVAFDAPQLELKATYGLVSPEDYTPPSLNPLWTVDVYNKFNPSMAPKPQPKKAKEEKKENLPPVKEKETPMSDKDPKNYSGCSIS</sequence>
<evidence type="ECO:0000313" key="5">
    <source>
        <dbReference type="Proteomes" id="UP001347796"/>
    </source>
</evidence>
<comment type="caution">
    <text evidence="4">The sequence shown here is derived from an EMBL/GenBank/DDBJ whole genome shotgun (WGS) entry which is preliminary data.</text>
</comment>
<reference evidence="4 5" key="1">
    <citation type="submission" date="2024-01" db="EMBL/GenBank/DDBJ databases">
        <title>The genome of the rayed Mediterranean limpet Patella caerulea (Linnaeus, 1758).</title>
        <authorList>
            <person name="Anh-Thu Weber A."/>
            <person name="Halstead-Nussloch G."/>
        </authorList>
    </citation>
    <scope>NUCLEOTIDE SEQUENCE [LARGE SCALE GENOMIC DNA]</scope>
    <source>
        <strain evidence="4">AATW-2023a</strain>
        <tissue evidence="4">Whole specimen</tissue>
    </source>
</reference>
<dbReference type="Pfam" id="PF03097">
    <property type="entry name" value="BRO1"/>
    <property type="match status" value="1"/>
</dbReference>
<dbReference type="InterPro" id="IPR038499">
    <property type="entry name" value="BRO1_sf"/>
</dbReference>
<evidence type="ECO:0000259" key="3">
    <source>
        <dbReference type="PROSITE" id="PS51180"/>
    </source>
</evidence>
<dbReference type="Proteomes" id="UP001347796">
    <property type="component" value="Unassembled WGS sequence"/>
</dbReference>
<dbReference type="AlphaFoldDB" id="A0AAN8PM22"/>
<comment type="similarity">
    <text evidence="1">Belongs to the BROX family.</text>
</comment>
<evidence type="ECO:0000256" key="2">
    <source>
        <dbReference type="SAM" id="MobiDB-lite"/>
    </source>
</evidence>
<protein>
    <recommendedName>
        <fullName evidence="3">BRO1 domain-containing protein</fullName>
    </recommendedName>
</protein>
<evidence type="ECO:0000313" key="4">
    <source>
        <dbReference type="EMBL" id="KAK6177748.1"/>
    </source>
</evidence>
<keyword evidence="5" id="KW-1185">Reference proteome</keyword>
<dbReference type="EMBL" id="JAZGQO010000010">
    <property type="protein sequence ID" value="KAK6177748.1"/>
    <property type="molecule type" value="Genomic_DNA"/>
</dbReference>
<dbReference type="InterPro" id="IPR038898">
    <property type="entry name" value="BROX"/>
</dbReference>
<evidence type="ECO:0000256" key="1">
    <source>
        <dbReference type="ARBA" id="ARBA00008901"/>
    </source>
</evidence>
<accession>A0AAN8PM22</accession>